<dbReference type="Pfam" id="PF07627">
    <property type="entry name" value="PSCyt3"/>
    <property type="match status" value="1"/>
</dbReference>
<evidence type="ECO:0000259" key="6">
    <source>
        <dbReference type="Pfam" id="PF07637"/>
    </source>
</evidence>
<feature type="domain" description="DUF1588" evidence="4">
    <location>
        <begin position="381"/>
        <end position="474"/>
    </location>
</feature>
<dbReference type="EMBL" id="JELX01001451">
    <property type="protein sequence ID" value="KYF58950.1"/>
    <property type="molecule type" value="Genomic_DNA"/>
</dbReference>
<feature type="region of interest" description="Disordered" evidence="1">
    <location>
        <begin position="419"/>
        <end position="438"/>
    </location>
</feature>
<accession>A0A150PTF2</accession>
<dbReference type="AlphaFoldDB" id="A0A150PTF2"/>
<reference evidence="7 8" key="1">
    <citation type="submission" date="2014-02" db="EMBL/GenBank/DDBJ databases">
        <title>The small core and large imbalanced accessory genome model reveals a collaborative survival strategy of Sorangium cellulosum strains in nature.</title>
        <authorList>
            <person name="Han K."/>
            <person name="Peng R."/>
            <person name="Blom J."/>
            <person name="Li Y.-Z."/>
        </authorList>
    </citation>
    <scope>NUCLEOTIDE SEQUENCE [LARGE SCALE GENOMIC DNA]</scope>
    <source>
        <strain evidence="7 8">So0157-18</strain>
    </source>
</reference>
<evidence type="ECO:0000259" key="5">
    <source>
        <dbReference type="Pfam" id="PF07631"/>
    </source>
</evidence>
<organism evidence="7 8">
    <name type="scientific">Sorangium cellulosum</name>
    <name type="common">Polyangium cellulosum</name>
    <dbReference type="NCBI Taxonomy" id="56"/>
    <lineage>
        <taxon>Bacteria</taxon>
        <taxon>Pseudomonadati</taxon>
        <taxon>Myxococcota</taxon>
        <taxon>Polyangia</taxon>
        <taxon>Polyangiales</taxon>
        <taxon>Polyangiaceae</taxon>
        <taxon>Sorangium</taxon>
    </lineage>
</organism>
<sequence>MTTLFIDKSTIHGSVGVLALAFALSACLGNLGGVDGAPPGEGTSGTSGSSSGGGPGTVTPGEALECDSSVVDPGPSPMRLLSRDQYLNTVRDLVGDVPGLEAALGPANEASAFGLVQPDVTQVELEHFQAAADVIAAAIASDPARLGDIAPCEAGAEPRACARQMVVSFGARAYRAPITDAADIERHLGLFGVGAETSYEHGIEMLLRGMLQSPRFLYRVEIGTSEKVSERAVKLSPHEVAARLSYTLWGTLPDDRLNEAIEDGSLTTREGVAAQVGWMLEHERGNKLLHRFLGSWTHLNGLVGVVKDERAFPEWQSRSFRESLRGQADAFFDHVLHEQGGALRALFTSTTVFYNKDLGGYYGVTGGNAFQALERADGTASGLLTLPALLAVQAKPAESSPIYRGRFVREALLCQQLPAPPANIPKPPEVDASSSTRDRLAQHEVDPSCSGCHQLLDPIGFGFEHYDALGRYRELDGGKPVDASGKVIATRDMNGEFVGVAELGEKLAGSAEVEACVARQWFRFAIARFEQDMDGCSMERLLETFRAAGQDLNALPRAVVETDAFLYRRAIDADAHAKEMP</sequence>
<dbReference type="Pfam" id="PF07626">
    <property type="entry name" value="PSD3"/>
    <property type="match status" value="1"/>
</dbReference>
<dbReference type="InterPro" id="IPR011478">
    <property type="entry name" value="DUF1585"/>
</dbReference>
<dbReference type="InterPro" id="IPR013039">
    <property type="entry name" value="DUF1588"/>
</dbReference>
<dbReference type="Pfam" id="PF07624">
    <property type="entry name" value="PSD2"/>
    <property type="match status" value="1"/>
</dbReference>
<gene>
    <name evidence="7" type="ORF">BE04_34860</name>
</gene>
<dbReference type="InterPro" id="IPR013036">
    <property type="entry name" value="DUF1587"/>
</dbReference>
<evidence type="ECO:0000256" key="1">
    <source>
        <dbReference type="SAM" id="MobiDB-lite"/>
    </source>
</evidence>
<evidence type="ECO:0000313" key="8">
    <source>
        <dbReference type="Proteomes" id="UP000075604"/>
    </source>
</evidence>
<dbReference type="Pfam" id="PF07631">
    <property type="entry name" value="PSD4"/>
    <property type="match status" value="1"/>
</dbReference>
<dbReference type="Pfam" id="PF07637">
    <property type="entry name" value="PSD5"/>
    <property type="match status" value="1"/>
</dbReference>
<evidence type="ECO:0000259" key="4">
    <source>
        <dbReference type="Pfam" id="PF07627"/>
    </source>
</evidence>
<dbReference type="InterPro" id="IPR013043">
    <property type="entry name" value="DUF1595"/>
</dbReference>
<dbReference type="InterPro" id="IPR013042">
    <property type="entry name" value="DUF1592"/>
</dbReference>
<feature type="domain" description="DUF1595" evidence="6">
    <location>
        <begin position="161"/>
        <end position="221"/>
    </location>
</feature>
<evidence type="ECO:0000313" key="7">
    <source>
        <dbReference type="EMBL" id="KYF58950.1"/>
    </source>
</evidence>
<feature type="domain" description="DUF1585" evidence="2">
    <location>
        <begin position="496"/>
        <end position="565"/>
    </location>
</feature>
<feature type="region of interest" description="Disordered" evidence="1">
    <location>
        <begin position="38"/>
        <end position="62"/>
    </location>
</feature>
<comment type="caution">
    <text evidence="7">The sequence shown here is derived from an EMBL/GenBank/DDBJ whole genome shotgun (WGS) entry which is preliminary data.</text>
</comment>
<feature type="domain" description="DUF1592" evidence="5">
    <location>
        <begin position="235"/>
        <end position="364"/>
    </location>
</feature>
<evidence type="ECO:0000259" key="2">
    <source>
        <dbReference type="Pfam" id="PF07624"/>
    </source>
</evidence>
<dbReference type="Proteomes" id="UP000075604">
    <property type="component" value="Unassembled WGS sequence"/>
</dbReference>
<proteinExistence type="predicted"/>
<protein>
    <submittedName>
        <fullName evidence="7">Uncharacterized protein</fullName>
    </submittedName>
</protein>
<feature type="compositionally biased region" description="Gly residues" evidence="1">
    <location>
        <begin position="42"/>
        <end position="56"/>
    </location>
</feature>
<feature type="domain" description="DUF1587" evidence="3">
    <location>
        <begin position="79"/>
        <end position="139"/>
    </location>
</feature>
<evidence type="ECO:0000259" key="3">
    <source>
        <dbReference type="Pfam" id="PF07626"/>
    </source>
</evidence>
<name>A0A150PTF2_SORCE</name>